<feature type="transmembrane region" description="Helical" evidence="1">
    <location>
        <begin position="12"/>
        <end position="32"/>
    </location>
</feature>
<accession>A0A9P4KJI0</accession>
<evidence type="ECO:0000256" key="1">
    <source>
        <dbReference type="SAM" id="Phobius"/>
    </source>
</evidence>
<evidence type="ECO:0000313" key="3">
    <source>
        <dbReference type="Proteomes" id="UP000800093"/>
    </source>
</evidence>
<sequence>MGCSSPLAGDIAFLISFLVLSLCLIGSVSISINSPASGLSKLSLPTQQWTLPLSRILAIVRHAQAKLSRMVDECNRQTMPLCKLRMDRRPWSAQSTSHIKRISG</sequence>
<dbReference type="Proteomes" id="UP000800093">
    <property type="component" value="Unassembled WGS sequence"/>
</dbReference>
<organism evidence="2 3">
    <name type="scientific">Lojkania enalia</name>
    <dbReference type="NCBI Taxonomy" id="147567"/>
    <lineage>
        <taxon>Eukaryota</taxon>
        <taxon>Fungi</taxon>
        <taxon>Dikarya</taxon>
        <taxon>Ascomycota</taxon>
        <taxon>Pezizomycotina</taxon>
        <taxon>Dothideomycetes</taxon>
        <taxon>Pleosporomycetidae</taxon>
        <taxon>Pleosporales</taxon>
        <taxon>Pleosporales incertae sedis</taxon>
        <taxon>Lojkania</taxon>
    </lineage>
</organism>
<keyword evidence="1" id="KW-0812">Transmembrane</keyword>
<evidence type="ECO:0000313" key="2">
    <source>
        <dbReference type="EMBL" id="KAF2268600.1"/>
    </source>
</evidence>
<name>A0A9P4KJI0_9PLEO</name>
<keyword evidence="1" id="KW-1133">Transmembrane helix</keyword>
<gene>
    <name evidence="2" type="ORF">CC78DRAFT_378815</name>
</gene>
<keyword evidence="1" id="KW-0472">Membrane</keyword>
<keyword evidence="3" id="KW-1185">Reference proteome</keyword>
<proteinExistence type="predicted"/>
<reference evidence="3" key="1">
    <citation type="journal article" date="2020" name="Stud. Mycol.">
        <title>101 Dothideomycetes genomes: A test case for predicting lifestyles and emergence of pathogens.</title>
        <authorList>
            <person name="Haridas S."/>
            <person name="Albert R."/>
            <person name="Binder M."/>
            <person name="Bloem J."/>
            <person name="LaButti K."/>
            <person name="Salamov A."/>
            <person name="Andreopoulos B."/>
            <person name="Baker S."/>
            <person name="Barry K."/>
            <person name="Bills G."/>
            <person name="Bluhm B."/>
            <person name="Cannon C."/>
            <person name="Castanera R."/>
            <person name="Culley D."/>
            <person name="Daum C."/>
            <person name="Ezra D."/>
            <person name="Gonzalez J."/>
            <person name="Henrissat B."/>
            <person name="Kuo A."/>
            <person name="Liang C."/>
            <person name="Lipzen A."/>
            <person name="Lutzoni F."/>
            <person name="Magnuson J."/>
            <person name="Mondo S."/>
            <person name="Nolan M."/>
            <person name="Ohm R."/>
            <person name="Pangilinan J."/>
            <person name="Park H.-J."/>
            <person name="Ramirez L."/>
            <person name="Alfaro M."/>
            <person name="Sun H."/>
            <person name="Tritt A."/>
            <person name="Yoshinaga Y."/>
            <person name="Zwiers L.-H."/>
            <person name="Turgeon B."/>
            <person name="Goodwin S."/>
            <person name="Spatafora J."/>
            <person name="Crous P."/>
            <person name="Grigoriev I."/>
        </authorList>
    </citation>
    <scope>NUCLEOTIDE SEQUENCE [LARGE SCALE GENOMIC DNA]</scope>
    <source>
        <strain evidence="3">CBS 304.66</strain>
    </source>
</reference>
<comment type="caution">
    <text evidence="2">The sequence shown here is derived from an EMBL/GenBank/DDBJ whole genome shotgun (WGS) entry which is preliminary data.</text>
</comment>
<dbReference type="AlphaFoldDB" id="A0A9P4KJI0"/>
<dbReference type="EMBL" id="ML986586">
    <property type="protein sequence ID" value="KAF2268600.1"/>
    <property type="molecule type" value="Genomic_DNA"/>
</dbReference>
<protein>
    <submittedName>
        <fullName evidence="2">Uncharacterized protein</fullName>
    </submittedName>
</protein>